<accession>A0A0A9GP77</accession>
<protein>
    <submittedName>
        <fullName evidence="1">Uncharacterized protein</fullName>
    </submittedName>
</protein>
<name>A0A0A9GP77_ARUDO</name>
<dbReference type="EMBL" id="GBRH01170946">
    <property type="protein sequence ID" value="JAE26950.1"/>
    <property type="molecule type" value="Transcribed_RNA"/>
</dbReference>
<proteinExistence type="predicted"/>
<reference evidence="1" key="2">
    <citation type="journal article" date="2015" name="Data Brief">
        <title>Shoot transcriptome of the giant reed, Arundo donax.</title>
        <authorList>
            <person name="Barrero R.A."/>
            <person name="Guerrero F.D."/>
            <person name="Moolhuijzen P."/>
            <person name="Goolsby J.A."/>
            <person name="Tidwell J."/>
            <person name="Bellgard S.E."/>
            <person name="Bellgard M.I."/>
        </authorList>
    </citation>
    <scope>NUCLEOTIDE SEQUENCE</scope>
    <source>
        <tissue evidence="1">Shoot tissue taken approximately 20 cm above the soil surface</tissue>
    </source>
</reference>
<evidence type="ECO:0000313" key="1">
    <source>
        <dbReference type="EMBL" id="JAE26950.1"/>
    </source>
</evidence>
<dbReference type="AlphaFoldDB" id="A0A0A9GP77"/>
<organism evidence="1">
    <name type="scientific">Arundo donax</name>
    <name type="common">Giant reed</name>
    <name type="synonym">Donax arundinaceus</name>
    <dbReference type="NCBI Taxonomy" id="35708"/>
    <lineage>
        <taxon>Eukaryota</taxon>
        <taxon>Viridiplantae</taxon>
        <taxon>Streptophyta</taxon>
        <taxon>Embryophyta</taxon>
        <taxon>Tracheophyta</taxon>
        <taxon>Spermatophyta</taxon>
        <taxon>Magnoliopsida</taxon>
        <taxon>Liliopsida</taxon>
        <taxon>Poales</taxon>
        <taxon>Poaceae</taxon>
        <taxon>PACMAD clade</taxon>
        <taxon>Arundinoideae</taxon>
        <taxon>Arundineae</taxon>
        <taxon>Arundo</taxon>
    </lineage>
</organism>
<sequence>MARVKMPALNSIIEYPIAFTYFLMQIPEQSRSREVKAAG</sequence>
<reference evidence="1" key="1">
    <citation type="submission" date="2014-09" db="EMBL/GenBank/DDBJ databases">
        <authorList>
            <person name="Magalhaes I.L.F."/>
            <person name="Oliveira U."/>
            <person name="Santos F.R."/>
            <person name="Vidigal T.H.D.A."/>
            <person name="Brescovit A.D."/>
            <person name="Santos A.J."/>
        </authorList>
    </citation>
    <scope>NUCLEOTIDE SEQUENCE</scope>
    <source>
        <tissue evidence="1">Shoot tissue taken approximately 20 cm above the soil surface</tissue>
    </source>
</reference>